<feature type="domain" description="Yeast cell wall synthesis Kre9/Knh1-like N-terminal" evidence="4">
    <location>
        <begin position="25"/>
        <end position="116"/>
    </location>
</feature>
<evidence type="ECO:0000259" key="4">
    <source>
        <dbReference type="Pfam" id="PF10342"/>
    </source>
</evidence>
<dbReference type="InterPro" id="IPR052479">
    <property type="entry name" value="GPI-anchor_Adhesion_Reg"/>
</dbReference>
<dbReference type="PANTHER" id="PTHR35185:SF2">
    <property type="entry name" value="EXTRACELLULAR PROLINE-SERINE RICH PROTEIN (AFU_ORTHOLOGUE AFUA_8G07090)"/>
    <property type="match status" value="1"/>
</dbReference>
<gene>
    <name evidence="5" type="ORF">BJY01DRAFT_228603</name>
</gene>
<feature type="compositionally biased region" description="Low complexity" evidence="2">
    <location>
        <begin position="148"/>
        <end position="157"/>
    </location>
</feature>
<evidence type="ECO:0000313" key="5">
    <source>
        <dbReference type="EMBL" id="KAL2828300.1"/>
    </source>
</evidence>
<accession>A0ABR4IKP9</accession>
<feature type="signal peptide" evidence="3">
    <location>
        <begin position="1"/>
        <end position="19"/>
    </location>
</feature>
<keyword evidence="6" id="KW-1185">Reference proteome</keyword>
<dbReference type="PANTHER" id="PTHR35185">
    <property type="entry name" value="SERINE/THREONINE-RICH PROTEIN ADG2-RELATED"/>
    <property type="match status" value="1"/>
</dbReference>
<feature type="region of interest" description="Disordered" evidence="2">
    <location>
        <begin position="218"/>
        <end position="240"/>
    </location>
</feature>
<keyword evidence="1 3" id="KW-0732">Signal</keyword>
<evidence type="ECO:0000313" key="6">
    <source>
        <dbReference type="Proteomes" id="UP001610446"/>
    </source>
</evidence>
<organism evidence="5 6">
    <name type="scientific">Aspergillus pseudoustus</name>
    <dbReference type="NCBI Taxonomy" id="1810923"/>
    <lineage>
        <taxon>Eukaryota</taxon>
        <taxon>Fungi</taxon>
        <taxon>Dikarya</taxon>
        <taxon>Ascomycota</taxon>
        <taxon>Pezizomycotina</taxon>
        <taxon>Eurotiomycetes</taxon>
        <taxon>Eurotiomycetidae</taxon>
        <taxon>Eurotiales</taxon>
        <taxon>Aspergillaceae</taxon>
        <taxon>Aspergillus</taxon>
        <taxon>Aspergillus subgen. Nidulantes</taxon>
    </lineage>
</organism>
<evidence type="ECO:0000256" key="3">
    <source>
        <dbReference type="SAM" id="SignalP"/>
    </source>
</evidence>
<feature type="compositionally biased region" description="Low complexity" evidence="2">
    <location>
        <begin position="175"/>
        <end position="191"/>
    </location>
</feature>
<feature type="compositionally biased region" description="Basic residues" evidence="2">
    <location>
        <begin position="158"/>
        <end position="171"/>
    </location>
</feature>
<comment type="caution">
    <text evidence="5">The sequence shown here is derived from an EMBL/GenBank/DDBJ whole genome shotgun (WGS) entry which is preliminary data.</text>
</comment>
<name>A0ABR4IKP9_9EURO</name>
<feature type="chain" id="PRO_5045163399" evidence="3">
    <location>
        <begin position="20"/>
        <end position="266"/>
    </location>
</feature>
<evidence type="ECO:0000256" key="1">
    <source>
        <dbReference type="ARBA" id="ARBA00022729"/>
    </source>
</evidence>
<dbReference type="EMBL" id="JBFXLU010000371">
    <property type="protein sequence ID" value="KAL2828300.1"/>
    <property type="molecule type" value="Genomic_DNA"/>
</dbReference>
<sequence length="266" mass="27924">MRSLIRFAISATFFNSLAAAIAITEPTANSTFAAGSTITVNWTTVDTDPSAFSLYLWNFVSWPPSYVPLAIDIPTADQSYTVQIPCETNPEWGYQLSAINGTNVYIIYAQGEHFTVSDPVDDSHCVDTVTPPSATTCDATTVYVTVTPTASSSPSSIPHHHPDHGHGHGHGGGHDSIPASAPSTTTAPTSSRYTKPGVVPRTIGWCSDYDHPVTLDHPPTPTDTAIPTAPGQKGDGNGEESALVTTTVTTIVSVPAPSGDARCPAF</sequence>
<feature type="region of interest" description="Disordered" evidence="2">
    <location>
        <begin position="148"/>
        <end position="197"/>
    </location>
</feature>
<dbReference type="Proteomes" id="UP001610446">
    <property type="component" value="Unassembled WGS sequence"/>
</dbReference>
<proteinExistence type="predicted"/>
<evidence type="ECO:0000256" key="2">
    <source>
        <dbReference type="SAM" id="MobiDB-lite"/>
    </source>
</evidence>
<protein>
    <submittedName>
        <fullName evidence="5">Ser-Thr-rich glycosyl-phosphatidyl-inositol-anchored membrane family-domain-containing protein</fullName>
    </submittedName>
</protein>
<dbReference type="Pfam" id="PF10342">
    <property type="entry name" value="Kre9_KNH"/>
    <property type="match status" value="1"/>
</dbReference>
<dbReference type="InterPro" id="IPR018466">
    <property type="entry name" value="Kre9/Knh1-like_N"/>
</dbReference>
<reference evidence="5 6" key="1">
    <citation type="submission" date="2024-07" db="EMBL/GenBank/DDBJ databases">
        <title>Section-level genome sequencing and comparative genomics of Aspergillus sections Usti and Cavernicolus.</title>
        <authorList>
            <consortium name="Lawrence Berkeley National Laboratory"/>
            <person name="Nybo J.L."/>
            <person name="Vesth T.C."/>
            <person name="Theobald S."/>
            <person name="Frisvad J.C."/>
            <person name="Larsen T.O."/>
            <person name="Kjaerboelling I."/>
            <person name="Rothschild-Mancinelli K."/>
            <person name="Lyhne E.K."/>
            <person name="Kogle M.E."/>
            <person name="Barry K."/>
            <person name="Clum A."/>
            <person name="Na H."/>
            <person name="Ledsgaard L."/>
            <person name="Lin J."/>
            <person name="Lipzen A."/>
            <person name="Kuo A."/>
            <person name="Riley R."/>
            <person name="Mondo S."/>
            <person name="Labutti K."/>
            <person name="Haridas S."/>
            <person name="Pangalinan J."/>
            <person name="Salamov A.A."/>
            <person name="Simmons B.A."/>
            <person name="Magnuson J.K."/>
            <person name="Chen J."/>
            <person name="Drula E."/>
            <person name="Henrissat B."/>
            <person name="Wiebenga A."/>
            <person name="Lubbers R.J."/>
            <person name="Gomes A.C."/>
            <person name="Makela M.R."/>
            <person name="Stajich J."/>
            <person name="Grigoriev I.V."/>
            <person name="Mortensen U.H."/>
            <person name="De Vries R.P."/>
            <person name="Baker S.E."/>
            <person name="Andersen M.R."/>
        </authorList>
    </citation>
    <scope>NUCLEOTIDE SEQUENCE [LARGE SCALE GENOMIC DNA]</scope>
    <source>
        <strain evidence="5 6">CBS 123904</strain>
    </source>
</reference>